<evidence type="ECO:0000256" key="2">
    <source>
        <dbReference type="ARBA" id="ARBA00022670"/>
    </source>
</evidence>
<dbReference type="InterPro" id="IPR009003">
    <property type="entry name" value="Peptidase_S1_PA"/>
</dbReference>
<protein>
    <submittedName>
        <fullName evidence="5">Trypsin-like peptidase domain-containing protein</fullName>
    </submittedName>
</protein>
<comment type="caution">
    <text evidence="5">The sequence shown here is derived from an EMBL/GenBank/DDBJ whole genome shotgun (WGS) entry which is preliminary data.</text>
</comment>
<evidence type="ECO:0000256" key="3">
    <source>
        <dbReference type="ARBA" id="ARBA00022801"/>
    </source>
</evidence>
<evidence type="ECO:0000256" key="1">
    <source>
        <dbReference type="ARBA" id="ARBA00010541"/>
    </source>
</evidence>
<gene>
    <name evidence="5" type="ORF">ACFFVI_01005</name>
</gene>
<dbReference type="EMBL" id="JBHMDM010000001">
    <property type="protein sequence ID" value="MFB9375535.1"/>
    <property type="molecule type" value="Genomic_DNA"/>
</dbReference>
<proteinExistence type="inferred from homology"/>
<dbReference type="PANTHER" id="PTHR43343">
    <property type="entry name" value="PEPTIDASE S12"/>
    <property type="match status" value="1"/>
</dbReference>
<dbReference type="PROSITE" id="PS51257">
    <property type="entry name" value="PROKAR_LIPOPROTEIN"/>
    <property type="match status" value="1"/>
</dbReference>
<dbReference type="Gene3D" id="2.40.10.10">
    <property type="entry name" value="Trypsin-like serine proteases"/>
    <property type="match status" value="2"/>
</dbReference>
<evidence type="ECO:0000256" key="4">
    <source>
        <dbReference type="SAM" id="MobiDB-lite"/>
    </source>
</evidence>
<dbReference type="PRINTS" id="PR00834">
    <property type="entry name" value="PROTEASES2C"/>
</dbReference>
<dbReference type="Proteomes" id="UP001589748">
    <property type="component" value="Unassembled WGS sequence"/>
</dbReference>
<keyword evidence="3" id="KW-0378">Hydrolase</keyword>
<keyword evidence="6" id="KW-1185">Reference proteome</keyword>
<name>A0ABV5LN66_9ACTN</name>
<keyword evidence="2" id="KW-0645">Protease</keyword>
<sequence length="435" mass="44455">MRARRITRGPVAAAAGLTTTLALVLALVLGGCSFPLRENGTSASPTPATPSAETPTEAATAPATSSPSSSPALAAPTAGWDGLFDDVGSGVVRIDALGCDPEFGYVVGGNGSGLLLEPGLVLTVAHVVEGSGRLAVRSGSDAVAAEVVAVDPANETALLALSEDLPGHVFDLAAAPAGVGADVAALGYPAGLPLSLTRGTVSGLDRRLDLGDRELRGVGQMDVAITPGNSGGPVVDVHGDVVGLAEASFRDGQNVNYYVPAATAQDLRDEHDAGTAATLPDPTCDVSAAWDGVEVDTGHPDAAMIATTFDGYATAVNDGDYETAFARLASPARQRAGGLERWAAGHATTLQYALRLEEVSTVDAVTDRAVLSMLSTQEADDDVPACQSWRLEYTLVRDSGDWLVDRVRALDNSPTRCDAEEEARTADGIDPGLTS</sequence>
<dbReference type="InterPro" id="IPR001940">
    <property type="entry name" value="Peptidase_S1C"/>
</dbReference>
<evidence type="ECO:0000313" key="6">
    <source>
        <dbReference type="Proteomes" id="UP001589748"/>
    </source>
</evidence>
<dbReference type="InterPro" id="IPR051201">
    <property type="entry name" value="Chloro_Bact_Ser_Proteases"/>
</dbReference>
<dbReference type="RefSeq" id="WP_380136174.1">
    <property type="nucleotide sequence ID" value="NZ_JBHLUI010000006.1"/>
</dbReference>
<dbReference type="PANTHER" id="PTHR43343:SF3">
    <property type="entry name" value="PROTEASE DO-LIKE 8, CHLOROPLASTIC"/>
    <property type="match status" value="1"/>
</dbReference>
<dbReference type="SUPFAM" id="SSF50494">
    <property type="entry name" value="Trypsin-like serine proteases"/>
    <property type="match status" value="1"/>
</dbReference>
<feature type="region of interest" description="Disordered" evidence="4">
    <location>
        <begin position="40"/>
        <end position="74"/>
    </location>
</feature>
<dbReference type="Pfam" id="PF13365">
    <property type="entry name" value="Trypsin_2"/>
    <property type="match status" value="1"/>
</dbReference>
<organism evidence="5 6">
    <name type="scientific">Kineococcus gynurae</name>
    <dbReference type="NCBI Taxonomy" id="452979"/>
    <lineage>
        <taxon>Bacteria</taxon>
        <taxon>Bacillati</taxon>
        <taxon>Actinomycetota</taxon>
        <taxon>Actinomycetes</taxon>
        <taxon>Kineosporiales</taxon>
        <taxon>Kineosporiaceae</taxon>
        <taxon>Kineococcus</taxon>
    </lineage>
</organism>
<feature type="compositionally biased region" description="Low complexity" evidence="4">
    <location>
        <begin position="41"/>
        <end position="74"/>
    </location>
</feature>
<comment type="similarity">
    <text evidence="1">Belongs to the peptidase S1C family.</text>
</comment>
<evidence type="ECO:0000313" key="5">
    <source>
        <dbReference type="EMBL" id="MFB9375535.1"/>
    </source>
</evidence>
<reference evidence="5 6" key="1">
    <citation type="submission" date="2024-09" db="EMBL/GenBank/DDBJ databases">
        <authorList>
            <person name="Sun Q."/>
            <person name="Mori K."/>
        </authorList>
    </citation>
    <scope>NUCLEOTIDE SEQUENCE [LARGE SCALE GENOMIC DNA]</scope>
    <source>
        <strain evidence="5 6">TISTR 1856</strain>
    </source>
</reference>
<dbReference type="InterPro" id="IPR043504">
    <property type="entry name" value="Peptidase_S1_PA_chymotrypsin"/>
</dbReference>
<accession>A0ABV5LN66</accession>